<dbReference type="AlphaFoldDB" id="A0A0D3IIN4"/>
<organism evidence="1 2">
    <name type="scientific">Emiliania huxleyi (strain CCMP1516)</name>
    <dbReference type="NCBI Taxonomy" id="280463"/>
    <lineage>
        <taxon>Eukaryota</taxon>
        <taxon>Haptista</taxon>
        <taxon>Haptophyta</taxon>
        <taxon>Prymnesiophyceae</taxon>
        <taxon>Isochrysidales</taxon>
        <taxon>Noelaerhabdaceae</taxon>
        <taxon>Emiliania</taxon>
    </lineage>
</organism>
<dbReference type="InterPro" id="IPR036955">
    <property type="entry name" value="AP2/ERF_dom_sf"/>
</dbReference>
<evidence type="ECO:0000313" key="1">
    <source>
        <dbReference type="EnsemblProtists" id="EOD11119"/>
    </source>
</evidence>
<dbReference type="GeneID" id="17257244"/>
<dbReference type="InterPro" id="IPR016177">
    <property type="entry name" value="DNA-bd_dom_sf"/>
</dbReference>
<proteinExistence type="predicted"/>
<accession>A0A0D3IIN4</accession>
<dbReference type="Proteomes" id="UP000013827">
    <property type="component" value="Unassembled WGS sequence"/>
</dbReference>
<dbReference type="GO" id="GO:0003677">
    <property type="term" value="F:DNA binding"/>
    <property type="evidence" value="ECO:0007669"/>
    <property type="project" value="InterPro"/>
</dbReference>
<dbReference type="RefSeq" id="XP_005763548.1">
    <property type="nucleotide sequence ID" value="XM_005763491.1"/>
</dbReference>
<dbReference type="KEGG" id="ehx:EMIHUDRAFT_214940"/>
<keyword evidence="2" id="KW-1185">Reference proteome</keyword>
<dbReference type="EnsemblProtists" id="EOD11119">
    <property type="protein sequence ID" value="EOD11119"/>
    <property type="gene ID" value="EMIHUDRAFT_214940"/>
</dbReference>
<reference evidence="2" key="1">
    <citation type="journal article" date="2013" name="Nature">
        <title>Pan genome of the phytoplankton Emiliania underpins its global distribution.</title>
        <authorList>
            <person name="Read B.A."/>
            <person name="Kegel J."/>
            <person name="Klute M.J."/>
            <person name="Kuo A."/>
            <person name="Lefebvre S.C."/>
            <person name="Maumus F."/>
            <person name="Mayer C."/>
            <person name="Miller J."/>
            <person name="Monier A."/>
            <person name="Salamov A."/>
            <person name="Young J."/>
            <person name="Aguilar M."/>
            <person name="Claverie J.M."/>
            <person name="Frickenhaus S."/>
            <person name="Gonzalez K."/>
            <person name="Herman E.K."/>
            <person name="Lin Y.C."/>
            <person name="Napier J."/>
            <person name="Ogata H."/>
            <person name="Sarno A.F."/>
            <person name="Shmutz J."/>
            <person name="Schroeder D."/>
            <person name="de Vargas C."/>
            <person name="Verret F."/>
            <person name="von Dassow P."/>
            <person name="Valentin K."/>
            <person name="Van de Peer Y."/>
            <person name="Wheeler G."/>
            <person name="Dacks J.B."/>
            <person name="Delwiche C.F."/>
            <person name="Dyhrman S.T."/>
            <person name="Glockner G."/>
            <person name="John U."/>
            <person name="Richards T."/>
            <person name="Worden A.Z."/>
            <person name="Zhang X."/>
            <person name="Grigoriev I.V."/>
            <person name="Allen A.E."/>
            <person name="Bidle K."/>
            <person name="Borodovsky M."/>
            <person name="Bowler C."/>
            <person name="Brownlee C."/>
            <person name="Cock J.M."/>
            <person name="Elias M."/>
            <person name="Gladyshev V.N."/>
            <person name="Groth M."/>
            <person name="Guda C."/>
            <person name="Hadaegh A."/>
            <person name="Iglesias-Rodriguez M.D."/>
            <person name="Jenkins J."/>
            <person name="Jones B.M."/>
            <person name="Lawson T."/>
            <person name="Leese F."/>
            <person name="Lindquist E."/>
            <person name="Lobanov A."/>
            <person name="Lomsadze A."/>
            <person name="Malik S.B."/>
            <person name="Marsh M.E."/>
            <person name="Mackinder L."/>
            <person name="Mock T."/>
            <person name="Mueller-Roeber B."/>
            <person name="Pagarete A."/>
            <person name="Parker M."/>
            <person name="Probert I."/>
            <person name="Quesneville H."/>
            <person name="Raines C."/>
            <person name="Rensing S.A."/>
            <person name="Riano-Pachon D.M."/>
            <person name="Richier S."/>
            <person name="Rokitta S."/>
            <person name="Shiraiwa Y."/>
            <person name="Soanes D.M."/>
            <person name="van der Giezen M."/>
            <person name="Wahlund T.M."/>
            <person name="Williams B."/>
            <person name="Wilson W."/>
            <person name="Wolfe G."/>
            <person name="Wurch L.L."/>
        </authorList>
    </citation>
    <scope>NUCLEOTIDE SEQUENCE</scope>
</reference>
<reference evidence="1" key="2">
    <citation type="submission" date="2024-10" db="UniProtKB">
        <authorList>
            <consortium name="EnsemblProtists"/>
        </authorList>
    </citation>
    <scope>IDENTIFICATION</scope>
</reference>
<dbReference type="GO" id="GO:0003700">
    <property type="term" value="F:DNA-binding transcription factor activity"/>
    <property type="evidence" value="ECO:0007669"/>
    <property type="project" value="InterPro"/>
</dbReference>
<evidence type="ECO:0008006" key="3">
    <source>
        <dbReference type="Google" id="ProtNLM"/>
    </source>
</evidence>
<dbReference type="Gene3D" id="3.30.730.10">
    <property type="entry name" value="AP2/ERF domain"/>
    <property type="match status" value="1"/>
</dbReference>
<protein>
    <recommendedName>
        <fullName evidence="3">AP2/ERF domain-containing protein</fullName>
    </recommendedName>
</protein>
<name>A0A0D3IIN4_EMIH1</name>
<dbReference type="HOGENOM" id="CLU_1017188_0_0_1"/>
<dbReference type="SUPFAM" id="SSF54171">
    <property type="entry name" value="DNA-binding domain"/>
    <property type="match status" value="1"/>
</dbReference>
<evidence type="ECO:0000313" key="2">
    <source>
        <dbReference type="Proteomes" id="UP000013827"/>
    </source>
</evidence>
<sequence>MASSELLSWESLVRAGRLSRALDKEDPVNAPALRKLRISGLLPAAEPYTLRIWMPCSCGGCVVPLKIKAGCPRTTCVLVWNEDTKRCKLDLSGLAPTAADAPAPAAAAAVPGGTQPPPTCNATEEGAAPSLAAFAAQHSVGGREVYLGTFDTEVEAAVAYARAVGEPTAVVAEAEGLRLHLSSNSTGYKGVFKHHDGRRFRLQRFVGGKAIGCGTFDTAVEAAWRWTCSHDADAAPEWPALLAATTTATLILRADPSYPTVALFHVSLTLRKIL</sequence>
<dbReference type="PaxDb" id="2903-EOD11119"/>